<evidence type="ECO:0000313" key="1">
    <source>
        <dbReference type="EMBL" id="MFC3881775.1"/>
    </source>
</evidence>
<dbReference type="Proteomes" id="UP001595805">
    <property type="component" value="Unassembled WGS sequence"/>
</dbReference>
<proteinExistence type="predicted"/>
<name>A0ABV8AXW1_9BACT</name>
<reference evidence="2" key="1">
    <citation type="journal article" date="2019" name="Int. J. Syst. Evol. Microbiol.">
        <title>The Global Catalogue of Microorganisms (GCM) 10K type strain sequencing project: providing services to taxonomists for standard genome sequencing and annotation.</title>
        <authorList>
            <consortium name="The Broad Institute Genomics Platform"/>
            <consortium name="The Broad Institute Genome Sequencing Center for Infectious Disease"/>
            <person name="Wu L."/>
            <person name="Ma J."/>
        </authorList>
    </citation>
    <scope>NUCLEOTIDE SEQUENCE [LARGE SCALE GENOMIC DNA]</scope>
    <source>
        <strain evidence="2">CCUG 60523</strain>
    </source>
</reference>
<dbReference type="RefSeq" id="WP_377907125.1">
    <property type="nucleotide sequence ID" value="NZ_JBHRZS010000007.1"/>
</dbReference>
<accession>A0ABV8AXW1</accession>
<gene>
    <name evidence="1" type="ORF">ACFOSV_16385</name>
</gene>
<protein>
    <recommendedName>
        <fullName evidence="3">TerB family tellurite resistance protein</fullName>
    </recommendedName>
</protein>
<sequence length="168" mass="19669">MNPKTTQAYNRLKGLLHGVFLDRRVNRNEIMELRDWCYANQELATDGPFKDFFHDIKAILDTNVVTAEEILDMNVILTKYRKHFVPKDQAVADINFLRGICYGILADGEINKHEVYMLKTWLEENAHLCMDAPYKDFYDIISKVLEDGKVDYEESKALEKLFKDFLNP</sequence>
<keyword evidence="2" id="KW-1185">Reference proteome</keyword>
<organism evidence="1 2">
    <name type="scientific">Algoriphagus namhaensis</name>
    <dbReference type="NCBI Taxonomy" id="915353"/>
    <lineage>
        <taxon>Bacteria</taxon>
        <taxon>Pseudomonadati</taxon>
        <taxon>Bacteroidota</taxon>
        <taxon>Cytophagia</taxon>
        <taxon>Cytophagales</taxon>
        <taxon>Cyclobacteriaceae</taxon>
        <taxon>Algoriphagus</taxon>
    </lineage>
</organism>
<comment type="caution">
    <text evidence="1">The sequence shown here is derived from an EMBL/GenBank/DDBJ whole genome shotgun (WGS) entry which is preliminary data.</text>
</comment>
<evidence type="ECO:0008006" key="3">
    <source>
        <dbReference type="Google" id="ProtNLM"/>
    </source>
</evidence>
<dbReference type="EMBL" id="JBHRZS010000007">
    <property type="protein sequence ID" value="MFC3881775.1"/>
    <property type="molecule type" value="Genomic_DNA"/>
</dbReference>
<evidence type="ECO:0000313" key="2">
    <source>
        <dbReference type="Proteomes" id="UP001595805"/>
    </source>
</evidence>